<accession>E1QGM8</accession>
<dbReference type="Pfam" id="PF03787">
    <property type="entry name" value="RAMPs"/>
    <property type="match status" value="2"/>
</dbReference>
<dbReference type="STRING" id="644282.Deba_1353"/>
<dbReference type="CDD" id="cd09726">
    <property type="entry name" value="RAMP_I_III"/>
    <property type="match status" value="1"/>
</dbReference>
<evidence type="ECO:0000259" key="2">
    <source>
        <dbReference type="Pfam" id="PF03787"/>
    </source>
</evidence>
<gene>
    <name evidence="3" type="ordered locus">Deba_1353</name>
</gene>
<sequence>MSRPIRGKVVVRGELCCRGPLAVGGLAVDEAVDLTLAQNGRGNYYVPGSSLAGPMRALLREALGVDKENEPPCGASDVDEEKALLCLLFGFQDDRKHSERSAGKGSPDNGQASLLIVDDAEITPLCDAPRWEPRDGVAIDRVSGAASHGLLHSRAVIPPDSRIPLRLELDLPLDDGLAQKCRHALGWLLGHMQEHGLRLGGGKTRGLGLVTLECPEFRVYDFCRDGKKESKEDLFAWLTDDEKPSKKTSNDPSKLLAAHLKKDFSAPPYVRASIEWRALGPLMVKSGREGQGIKALPLMGATGCGDLAAVLPGSSIKGALRARAERIMRTVLDPKKFPENELAGCADFAKQIKVPLLDQIKVPLVRELFGTTANAGLLTVEDVYHQRKVKAEAWLAEKFDKKTFAQRDHVAIDRFTGGAADGLLFSELSPPPDQWSPLVIRLEFPRRSEAGKDRSGMAMCALLLLLLRDMQDGLLPLGYGVNRGLGQIELTKVSWKAAGALPDGGGDLGEIFHGRAGAKFPFGVEVTELNEAWTAWVTSNNGGGNGR</sequence>
<dbReference type="InterPro" id="IPR005537">
    <property type="entry name" value="RAMP_III_fam"/>
</dbReference>
<dbReference type="eggNOG" id="COG1337">
    <property type="taxonomic scope" value="Bacteria"/>
</dbReference>
<dbReference type="PANTHER" id="PTHR35579">
    <property type="entry name" value="CRISPR SYSTEM CMS ENDORIBONUCLEASE CSM3"/>
    <property type="match status" value="1"/>
</dbReference>
<dbReference type="Proteomes" id="UP000009047">
    <property type="component" value="Chromosome"/>
</dbReference>
<dbReference type="KEGG" id="dbr:Deba_1353"/>
<dbReference type="PANTHER" id="PTHR35579:SF6">
    <property type="entry name" value="DUF324 DOMAIN-CONTAINING PROTEIN"/>
    <property type="match status" value="1"/>
</dbReference>
<dbReference type="AlphaFoldDB" id="E1QGM8"/>
<name>E1QGM8_DESB2</name>
<dbReference type="GO" id="GO:0051607">
    <property type="term" value="P:defense response to virus"/>
    <property type="evidence" value="ECO:0007669"/>
    <property type="project" value="UniProtKB-KW"/>
</dbReference>
<evidence type="ECO:0000313" key="4">
    <source>
        <dbReference type="Proteomes" id="UP000009047"/>
    </source>
</evidence>
<keyword evidence="1" id="KW-0051">Antiviral defense</keyword>
<dbReference type="EMBL" id="CP002085">
    <property type="protein sequence ID" value="ADK84721.1"/>
    <property type="molecule type" value="Genomic_DNA"/>
</dbReference>
<evidence type="ECO:0000256" key="1">
    <source>
        <dbReference type="ARBA" id="ARBA00023118"/>
    </source>
</evidence>
<protein>
    <recommendedName>
        <fullName evidence="2">CRISPR type III-associated protein domain-containing protein</fullName>
    </recommendedName>
</protein>
<dbReference type="InterPro" id="IPR052216">
    <property type="entry name" value="CRISPR_Csm3_endoribonuclease"/>
</dbReference>
<proteinExistence type="predicted"/>
<feature type="domain" description="CRISPR type III-associated protein" evidence="2">
    <location>
        <begin position="18"/>
        <end position="210"/>
    </location>
</feature>
<organism evidence="3 4">
    <name type="scientific">Desulfarculus baarsii (strain ATCC 33931 / DSM 2075 / LMG 7858 / VKM B-1802 / 2st14)</name>
    <dbReference type="NCBI Taxonomy" id="644282"/>
    <lineage>
        <taxon>Bacteria</taxon>
        <taxon>Pseudomonadati</taxon>
        <taxon>Thermodesulfobacteriota</taxon>
        <taxon>Desulfarculia</taxon>
        <taxon>Desulfarculales</taxon>
        <taxon>Desulfarculaceae</taxon>
        <taxon>Desulfarculus</taxon>
    </lineage>
</organism>
<dbReference type="HOGENOM" id="CLU_041901_0_0_7"/>
<reference evidence="3 4" key="1">
    <citation type="journal article" date="2010" name="Stand. Genomic Sci.">
        <title>Complete genome sequence of Desulfarculus baarsii type strain (2st14).</title>
        <authorList>
            <person name="Sun H."/>
            <person name="Spring S."/>
            <person name="Lapidus A."/>
            <person name="Davenport K."/>
            <person name="Del Rio T.G."/>
            <person name="Tice H."/>
            <person name="Nolan M."/>
            <person name="Copeland A."/>
            <person name="Cheng J.F."/>
            <person name="Lucas S."/>
            <person name="Tapia R."/>
            <person name="Goodwin L."/>
            <person name="Pitluck S."/>
            <person name="Ivanova N."/>
            <person name="Pagani I."/>
            <person name="Mavromatis K."/>
            <person name="Ovchinnikova G."/>
            <person name="Pati A."/>
            <person name="Chen A."/>
            <person name="Palaniappan K."/>
            <person name="Hauser L."/>
            <person name="Chang Y.J."/>
            <person name="Jeffries C.D."/>
            <person name="Detter J.C."/>
            <person name="Han C."/>
            <person name="Rohde M."/>
            <person name="Brambilla E."/>
            <person name="Goker M."/>
            <person name="Woyke T."/>
            <person name="Bristow J."/>
            <person name="Eisen J.A."/>
            <person name="Markowitz V."/>
            <person name="Hugenholtz P."/>
            <person name="Kyrpides N.C."/>
            <person name="Klenk H.P."/>
            <person name="Land M."/>
        </authorList>
    </citation>
    <scope>NUCLEOTIDE SEQUENCE [LARGE SCALE GENOMIC DNA]</scope>
    <source>
        <strain evidence="4">ATCC 33931 / DSM 2075 / LMG 7858 / VKM B-1802 / 2st14</strain>
    </source>
</reference>
<dbReference type="RefSeq" id="WP_013258174.1">
    <property type="nucleotide sequence ID" value="NC_014365.1"/>
</dbReference>
<feature type="domain" description="CRISPR type III-associated protein" evidence="2">
    <location>
        <begin position="310"/>
        <end position="489"/>
    </location>
</feature>
<evidence type="ECO:0000313" key="3">
    <source>
        <dbReference type="EMBL" id="ADK84721.1"/>
    </source>
</evidence>
<keyword evidence="4" id="KW-1185">Reference proteome</keyword>